<feature type="region of interest" description="Disordered" evidence="5">
    <location>
        <begin position="486"/>
        <end position="520"/>
    </location>
</feature>
<feature type="domain" description="Zn(2)-C6 fungal-type" evidence="6">
    <location>
        <begin position="23"/>
        <end position="54"/>
    </location>
</feature>
<evidence type="ECO:0000256" key="5">
    <source>
        <dbReference type="SAM" id="MobiDB-lite"/>
    </source>
</evidence>
<feature type="region of interest" description="Disordered" evidence="5">
    <location>
        <begin position="640"/>
        <end position="694"/>
    </location>
</feature>
<feature type="compositionally biased region" description="Low complexity" evidence="5">
    <location>
        <begin position="649"/>
        <end position="664"/>
    </location>
</feature>
<dbReference type="Pfam" id="PF00172">
    <property type="entry name" value="Zn_clus"/>
    <property type="match status" value="1"/>
</dbReference>
<keyword evidence="3" id="KW-0804">Transcription</keyword>
<evidence type="ECO:0000256" key="1">
    <source>
        <dbReference type="ARBA" id="ARBA00023015"/>
    </source>
</evidence>
<feature type="region of interest" description="Disordered" evidence="5">
    <location>
        <begin position="127"/>
        <end position="148"/>
    </location>
</feature>
<dbReference type="InterPro" id="IPR036864">
    <property type="entry name" value="Zn2-C6_fun-type_DNA-bd_sf"/>
</dbReference>
<dbReference type="Gene3D" id="4.10.240.10">
    <property type="entry name" value="Zn(2)-C6 fungal-type DNA-binding domain"/>
    <property type="match status" value="1"/>
</dbReference>
<comment type="caution">
    <text evidence="7">The sequence shown here is derived from an EMBL/GenBank/DDBJ whole genome shotgun (WGS) entry which is preliminary data.</text>
</comment>
<evidence type="ECO:0000256" key="4">
    <source>
        <dbReference type="ARBA" id="ARBA00023242"/>
    </source>
</evidence>
<dbReference type="HOGENOM" id="CLU_007201_2_0_1"/>
<dbReference type="PROSITE" id="PS00463">
    <property type="entry name" value="ZN2_CY6_FUNGAL_1"/>
    <property type="match status" value="1"/>
</dbReference>
<dbReference type="EMBL" id="JPOX01000003">
    <property type="protein sequence ID" value="KFX52414.1"/>
    <property type="molecule type" value="Genomic_DNA"/>
</dbReference>
<dbReference type="GO" id="GO:0008270">
    <property type="term" value="F:zinc ion binding"/>
    <property type="evidence" value="ECO:0007669"/>
    <property type="project" value="InterPro"/>
</dbReference>
<feature type="compositionally biased region" description="Low complexity" evidence="5">
    <location>
        <begin position="685"/>
        <end position="694"/>
    </location>
</feature>
<evidence type="ECO:0000313" key="7">
    <source>
        <dbReference type="EMBL" id="KFX52414.1"/>
    </source>
</evidence>
<proteinExistence type="predicted"/>
<dbReference type="InterPro" id="IPR001138">
    <property type="entry name" value="Zn2Cys6_DnaBD"/>
</dbReference>
<dbReference type="SMART" id="SM00066">
    <property type="entry name" value="GAL4"/>
    <property type="match status" value="1"/>
</dbReference>
<keyword evidence="2" id="KW-0238">DNA-binding</keyword>
<gene>
    <name evidence="7" type="ORF">GQ26_0032870</name>
</gene>
<reference evidence="7" key="1">
    <citation type="journal article" date="2014" name="PLoS Genet.">
        <title>Signature Gene Expression Reveals Novel Clues to the Molecular Mechanisms of Dimorphic Transition in Penicillium marneffei.</title>
        <authorList>
            <person name="Yang E."/>
            <person name="Wang G."/>
            <person name="Cai J."/>
            <person name="Woo P.C."/>
            <person name="Lau S.K."/>
            <person name="Yuen K.-Y."/>
            <person name="Chow W.-N."/>
            <person name="Lin X."/>
        </authorList>
    </citation>
    <scope>NUCLEOTIDE SEQUENCE [LARGE SCALE GENOMIC DNA]</scope>
    <source>
        <strain evidence="7">PM1</strain>
    </source>
</reference>
<evidence type="ECO:0000259" key="6">
    <source>
        <dbReference type="PROSITE" id="PS50048"/>
    </source>
</evidence>
<feature type="compositionally biased region" description="Low complexity" evidence="5">
    <location>
        <begin position="487"/>
        <end position="507"/>
    </location>
</feature>
<dbReference type="GO" id="GO:0005634">
    <property type="term" value="C:nucleus"/>
    <property type="evidence" value="ECO:0007669"/>
    <property type="project" value="TreeGrafter"/>
</dbReference>
<dbReference type="InterPro" id="IPR052780">
    <property type="entry name" value="AAA_Catabolism_Regulators"/>
</dbReference>
<sequence length="763" mass="84785">MDDIRPPDRRASGGRDFQRAYKACLSCRQKKAKCEIGAAPPCARCRREQRRCVFSEKRSWARKARTDSLSPSQPKHTPQQHNHATPREPIDFQGSSEPNQLTNSLMRHVVSSGNDALNLLFEAAAHTNSQSNDMTPDRQPGVGSGHGISKVLAQSLPQATYTGTSPAAPPPIELSMTDANLISVWESFRVVKLGWFTAKEAVTFVDKLWNHCQSLIMRLILGQERSSRGSIRTLGTIEALLLISEWHPRSLHFPPEGDAWDSDIAFGLSDGPATNQPESSSNQWLQDVIEPARRSDQMSWMLLGSAFSLAHELGIFEPEERSLEPSKHPSPALVTHNRIRKQRVQQLLYVYINQLASRIGCMSLMPQNLNRAISKIHGLNPVETKTEWDTFMDSWMDLTKLTRSVNDMLFPSASFAKQQLHSGRYIGLLDHFRPLLAQWRARHLDAPTGLSTNFINILHIEYHYVRVYTHSFGMQAVVERVLADTHSNSNSTSSNNNNTYNNNNTNNIDPTPSQHPNTEINLDPIDHEFIQEVIDGSCQILKKVIELAQADKLRFSPVRIFLRVTSSSIFLLKALSLGVRHTKLQESLDVLEKSIQALRSNILDDVHLASRYAILLEVHLSRLRRNLVASSSSATMNKIGPVPGATVMSSSASTTRNSARPSSTQPFFRGGGEASITDTNRMYTSNSNSDNSSDDVVMAQTIQQPSAFAASNDNDAAAAPMVDENDWLFSLPFDPSMAPFGPSGGQLSGFDGGTLDFLWNLPE</sequence>
<evidence type="ECO:0000256" key="3">
    <source>
        <dbReference type="ARBA" id="ARBA00023163"/>
    </source>
</evidence>
<dbReference type="GO" id="GO:0003677">
    <property type="term" value="F:DNA binding"/>
    <property type="evidence" value="ECO:0007669"/>
    <property type="project" value="UniProtKB-KW"/>
</dbReference>
<dbReference type="AlphaFoldDB" id="A0A093VQX8"/>
<keyword evidence="1" id="KW-0805">Transcription regulation</keyword>
<dbReference type="PROSITE" id="PS50048">
    <property type="entry name" value="ZN2_CY6_FUNGAL_2"/>
    <property type="match status" value="1"/>
</dbReference>
<dbReference type="CDD" id="cd00067">
    <property type="entry name" value="GAL4"/>
    <property type="match status" value="1"/>
</dbReference>
<accession>A0A093VQX8</accession>
<feature type="compositionally biased region" description="Polar residues" evidence="5">
    <location>
        <begin position="67"/>
        <end position="83"/>
    </location>
</feature>
<dbReference type="PANTHER" id="PTHR31644:SF3">
    <property type="entry name" value="ZN(II)2CYS6 TRANSCRIPTION FACTOR (EUROFUNG)"/>
    <property type="match status" value="1"/>
</dbReference>
<dbReference type="eggNOG" id="ENOG502QQTI">
    <property type="taxonomic scope" value="Eukaryota"/>
</dbReference>
<name>A0A093VQX8_TALMA</name>
<evidence type="ECO:0000256" key="2">
    <source>
        <dbReference type="ARBA" id="ARBA00023125"/>
    </source>
</evidence>
<dbReference type="GO" id="GO:0000981">
    <property type="term" value="F:DNA-binding transcription factor activity, RNA polymerase II-specific"/>
    <property type="evidence" value="ECO:0007669"/>
    <property type="project" value="InterPro"/>
</dbReference>
<dbReference type="PANTHER" id="PTHR31644">
    <property type="entry name" value="TRANSCRIPTIONAL ACTIVATOR ARO80-RELATED"/>
    <property type="match status" value="1"/>
</dbReference>
<keyword evidence="4" id="KW-0539">Nucleus</keyword>
<feature type="compositionally biased region" description="Polar residues" evidence="5">
    <location>
        <begin position="508"/>
        <end position="520"/>
    </location>
</feature>
<dbReference type="CDD" id="cd12148">
    <property type="entry name" value="fungal_TF_MHR"/>
    <property type="match status" value="1"/>
</dbReference>
<protein>
    <submittedName>
        <fullName evidence="7">Transcriptional activator ARO80</fullName>
    </submittedName>
</protein>
<dbReference type="SUPFAM" id="SSF57701">
    <property type="entry name" value="Zn2/Cys6 DNA-binding domain"/>
    <property type="match status" value="1"/>
</dbReference>
<feature type="region of interest" description="Disordered" evidence="5">
    <location>
        <begin position="62"/>
        <end position="99"/>
    </location>
</feature>
<organism evidence="7">
    <name type="scientific">Talaromyces marneffei PM1</name>
    <dbReference type="NCBI Taxonomy" id="1077442"/>
    <lineage>
        <taxon>Eukaryota</taxon>
        <taxon>Fungi</taxon>
        <taxon>Dikarya</taxon>
        <taxon>Ascomycota</taxon>
        <taxon>Pezizomycotina</taxon>
        <taxon>Eurotiomycetes</taxon>
        <taxon>Eurotiomycetidae</taxon>
        <taxon>Eurotiales</taxon>
        <taxon>Trichocomaceae</taxon>
        <taxon>Talaromyces</taxon>
        <taxon>Talaromyces sect. Talaromyces</taxon>
    </lineage>
</organism>